<sequence length="176" mass="20411">MFNETAQSVFIVEKTMFTKKSRIIYNLFRKMSSQSRNDYLKHFSLSNWKALPASQKSQHTMSNCSACQVHHFDFQSLFPTTTAGKCKPQTLIRQALMESENKGNKTIKPTQKAIKAAVKHIYSNIDAPFQNVFKVSFAEAQTKVAELELQTKKSRTEKKCERRQRARQEKQKVQEE</sequence>
<protein>
    <submittedName>
        <fullName evidence="2">Uncharacterized protein</fullName>
    </submittedName>
</protein>
<reference evidence="2 3" key="1">
    <citation type="submission" date="2022-05" db="EMBL/GenBank/DDBJ databases">
        <authorList>
            <consortium name="Genoscope - CEA"/>
            <person name="William W."/>
        </authorList>
    </citation>
    <scope>NUCLEOTIDE SEQUENCE [LARGE SCALE GENOMIC DNA]</scope>
</reference>
<feature type="compositionally biased region" description="Basic residues" evidence="1">
    <location>
        <begin position="152"/>
        <end position="165"/>
    </location>
</feature>
<accession>A0ABN8Q2P0</accession>
<evidence type="ECO:0000256" key="1">
    <source>
        <dbReference type="SAM" id="MobiDB-lite"/>
    </source>
</evidence>
<dbReference type="EMBL" id="CALNXK010000097">
    <property type="protein sequence ID" value="CAH3153983.1"/>
    <property type="molecule type" value="Genomic_DNA"/>
</dbReference>
<organism evidence="2 3">
    <name type="scientific">Porites lobata</name>
    <dbReference type="NCBI Taxonomy" id="104759"/>
    <lineage>
        <taxon>Eukaryota</taxon>
        <taxon>Metazoa</taxon>
        <taxon>Cnidaria</taxon>
        <taxon>Anthozoa</taxon>
        <taxon>Hexacorallia</taxon>
        <taxon>Scleractinia</taxon>
        <taxon>Fungiina</taxon>
        <taxon>Poritidae</taxon>
        <taxon>Porites</taxon>
    </lineage>
</organism>
<dbReference type="Proteomes" id="UP001159405">
    <property type="component" value="Unassembled WGS sequence"/>
</dbReference>
<evidence type="ECO:0000313" key="2">
    <source>
        <dbReference type="EMBL" id="CAH3153983.1"/>
    </source>
</evidence>
<gene>
    <name evidence="2" type="ORF">PLOB_00049829</name>
</gene>
<feature type="region of interest" description="Disordered" evidence="1">
    <location>
        <begin position="152"/>
        <end position="176"/>
    </location>
</feature>
<keyword evidence="3" id="KW-1185">Reference proteome</keyword>
<proteinExistence type="predicted"/>
<evidence type="ECO:0000313" key="3">
    <source>
        <dbReference type="Proteomes" id="UP001159405"/>
    </source>
</evidence>
<comment type="caution">
    <text evidence="2">The sequence shown here is derived from an EMBL/GenBank/DDBJ whole genome shotgun (WGS) entry which is preliminary data.</text>
</comment>
<name>A0ABN8Q2P0_9CNID</name>
<feature type="compositionally biased region" description="Basic and acidic residues" evidence="1">
    <location>
        <begin position="166"/>
        <end position="176"/>
    </location>
</feature>